<dbReference type="SMART" id="SM00239">
    <property type="entry name" value="C2"/>
    <property type="match status" value="1"/>
</dbReference>
<dbReference type="InterPro" id="IPR028928">
    <property type="entry name" value="CC2D2AN-C2"/>
</dbReference>
<dbReference type="GO" id="GO:1904491">
    <property type="term" value="P:protein localization to ciliary transition zone"/>
    <property type="evidence" value="ECO:0007669"/>
    <property type="project" value="TreeGrafter"/>
</dbReference>
<dbReference type="Pfam" id="PF15625">
    <property type="entry name" value="CC2D2AN-C2"/>
    <property type="match status" value="1"/>
</dbReference>
<dbReference type="SUPFAM" id="SSF49562">
    <property type="entry name" value="C2 domain (Calcium/lipid-binding domain, CaLB)"/>
    <property type="match status" value="1"/>
</dbReference>
<reference evidence="3 4" key="1">
    <citation type="submission" date="2023-03" db="EMBL/GenBank/DDBJ databases">
        <title>Genome insight into feeding habits of ladybird beetles.</title>
        <authorList>
            <person name="Li H.-S."/>
            <person name="Huang Y.-H."/>
            <person name="Pang H."/>
        </authorList>
    </citation>
    <scope>NUCLEOTIDE SEQUENCE [LARGE SCALE GENOMIC DNA]</scope>
    <source>
        <strain evidence="3">SYSU_2023b</strain>
        <tissue evidence="3">Whole body</tissue>
    </source>
</reference>
<feature type="domain" description="C2" evidence="2">
    <location>
        <begin position="982"/>
        <end position="1109"/>
    </location>
</feature>
<sequence>MQDEIELLEIRSSNSSKISTRKDNKIRSPPHSVKITGKGDSTSDITKLFIAKTGVRSNGDWSSASKINVKRNEKLSPRISDTISENQEVSQLSDDVFLADRKASIDSPSKTDSKSYKDRIKTRFLMIKENAGKSTHRTTFKDSTKRLIMDRIRQENDEIENEIQLKRRSLNEKIISRQKMINFFIGNNIPPQENKISEGDNTEEIGEGRDVNQSTEELMSDSQTHEEIMVEFKPPEYLGHLEEESQRECYFIPSGKPVELSRKIVGEEPRYLEDEGYFVPVKSSMPQRYWNIIEERLISSDDKKWFNCDGELKILENPINSTSLRPPEHQKKDRSLTIFAKPSVETSDCQEVLIIRENILQVKLKKLIFYHHPLFSMEHVLQRQLINACEKYEKYMENNTLKKFSNRLEASRHFLKNDEISNEGNRKNLRKYKSEVKELRDSLFVQGKEERQLLKLILSLWKNIKHLRNKNGYSSTSIKLIIHKESTNTEVDRKKYEESLHTAYQEILSEYREEFKNKLRVYKKLLAELQKSPRSESDTTTIDMPKKPSYNVDEESVFRLLKARFEESFRSPGEPMIRFTINNDHEITKEIENTEETLRRNAVCSTKISMKIICNKLPVCKTKHASLNDNFECFFDENFSILLTNFPKFITLVLFEQSNNNVPKRRVLAEVNLPVPSQTITGNNYKCSSENFTNIENIQYKYGVGSGVCLQKEMENNDLNIGVTMDDIKLSTSGMILHRMFWEYSESERNANNKEIQKVLETIVDKNGAIHVDKLADWIRQQKPDPENPNNCVLYEYIQGFDENVSVLNKRNYFRLNPHQKSLQFCDVSEIDNNVRMKLLQLRNQNEPEFDGMVVPNRIKEIPVNIFKDYKRRIALERDGFFAEDDEDNDYDSKRKNGVRNLSQIHIKVFQKCKSAANNLEIEDVLDEKYLVYFQQLIKTVSRNFFNWFRWKPHINRPLPELKKTNVEDVKLSNQEITSLVKITIKVLNGINFPDRDSSLQKIHNVMKDSTTSTFTVKPYVEVRYNDVFDRTSTADGTLPVWNEDLSLVLSSTHFDYLNPNSLSGSITVNIFDEIDETISPRNIKSRNWLGSFDAPLSAICSNNGMEGYFKVMLPNITFGYVHDEMKQTYLNLQFRVQPSFPKLSPSIDELSSNDLPYICDYIIKWNEDYNHSFPSRKFSALAINSSGKTACLVRYIKALEPPQLNNEGFDVEPEQCAKFVSLIPFTNCNHFYQNVWLSTDQLLHLLTGSVVDHAVALTCFLLALKLDVWLLLGFGLPHGSTGYVLLRERSKETDMPTYFIYDVVNAEKFSVLDPYCPLQRIYCVVRNENLWANVQRNDCIATTRFDFSRRSDWLPLFNTDVCAPTNSVHSQIAYMPKKIGEYIELHLERKIKKAISNSRPLNRTLWNKRISIMIKNNIHLLDYVYMHGRSNCEIYSELCKNISDYDVYGYILNIPYTTISNILKKIKNCGVYFQEIEDAEFSLAVQFLPLPGCIASVWIFLATVKEK</sequence>
<evidence type="ECO:0000256" key="1">
    <source>
        <dbReference type="SAM" id="MobiDB-lite"/>
    </source>
</evidence>
<dbReference type="EMBL" id="JARQZJ010000038">
    <property type="protein sequence ID" value="KAK9876719.1"/>
    <property type="molecule type" value="Genomic_DNA"/>
</dbReference>
<evidence type="ECO:0000313" key="3">
    <source>
        <dbReference type="EMBL" id="KAK9876719.1"/>
    </source>
</evidence>
<proteinExistence type="predicted"/>
<keyword evidence="4" id="KW-1185">Reference proteome</keyword>
<organism evidence="3 4">
    <name type="scientific">Henosepilachna vigintioctopunctata</name>
    <dbReference type="NCBI Taxonomy" id="420089"/>
    <lineage>
        <taxon>Eukaryota</taxon>
        <taxon>Metazoa</taxon>
        <taxon>Ecdysozoa</taxon>
        <taxon>Arthropoda</taxon>
        <taxon>Hexapoda</taxon>
        <taxon>Insecta</taxon>
        <taxon>Pterygota</taxon>
        <taxon>Neoptera</taxon>
        <taxon>Endopterygota</taxon>
        <taxon>Coleoptera</taxon>
        <taxon>Polyphaga</taxon>
        <taxon>Cucujiformia</taxon>
        <taxon>Coccinelloidea</taxon>
        <taxon>Coccinellidae</taxon>
        <taxon>Epilachninae</taxon>
        <taxon>Epilachnini</taxon>
        <taxon>Henosepilachna</taxon>
    </lineage>
</organism>
<dbReference type="InterPro" id="IPR052434">
    <property type="entry name" value="Tectonic-like_complex_comp"/>
</dbReference>
<dbReference type="GO" id="GO:1905515">
    <property type="term" value="P:non-motile cilium assembly"/>
    <property type="evidence" value="ECO:0007669"/>
    <property type="project" value="TreeGrafter"/>
</dbReference>
<gene>
    <name evidence="3" type="ORF">WA026_014958</name>
</gene>
<name>A0AAW1UBS5_9CUCU</name>
<dbReference type="InterPro" id="IPR035892">
    <property type="entry name" value="C2_domain_sf"/>
</dbReference>
<evidence type="ECO:0000313" key="4">
    <source>
        <dbReference type="Proteomes" id="UP001431783"/>
    </source>
</evidence>
<dbReference type="Pfam" id="PF17661">
    <property type="entry name" value="DUF5523"/>
    <property type="match status" value="1"/>
</dbReference>
<dbReference type="InterPro" id="IPR041510">
    <property type="entry name" value="DUF5523"/>
</dbReference>
<dbReference type="InterPro" id="IPR056290">
    <property type="entry name" value="CEPT76/DRC7_peptidase-like_dom"/>
</dbReference>
<dbReference type="PANTHER" id="PTHR20837:SF0">
    <property type="entry name" value="COILED-COIL AND C2 DOMAIN-CONTAINING PROTEIN 2A"/>
    <property type="match status" value="1"/>
</dbReference>
<dbReference type="Gene3D" id="2.60.40.150">
    <property type="entry name" value="C2 domain"/>
    <property type="match status" value="1"/>
</dbReference>
<evidence type="ECO:0000259" key="2">
    <source>
        <dbReference type="SMART" id="SM00239"/>
    </source>
</evidence>
<comment type="caution">
    <text evidence="3">The sequence shown here is derived from an EMBL/GenBank/DDBJ whole genome shotgun (WGS) entry which is preliminary data.</text>
</comment>
<dbReference type="InterPro" id="IPR000008">
    <property type="entry name" value="C2_dom"/>
</dbReference>
<dbReference type="PANTHER" id="PTHR20837">
    <property type="entry name" value="CENTROSOMAL PROTEIN-RELATED"/>
    <property type="match status" value="1"/>
</dbReference>
<dbReference type="GO" id="GO:0035869">
    <property type="term" value="C:ciliary transition zone"/>
    <property type="evidence" value="ECO:0007669"/>
    <property type="project" value="TreeGrafter"/>
</dbReference>
<accession>A0AAW1UBS5</accession>
<dbReference type="Pfam" id="PF00168">
    <property type="entry name" value="C2"/>
    <property type="match status" value="1"/>
</dbReference>
<dbReference type="Proteomes" id="UP001431783">
    <property type="component" value="Unassembled WGS sequence"/>
</dbReference>
<dbReference type="Pfam" id="PF24656">
    <property type="entry name" value="CEPT76_peptidase"/>
    <property type="match status" value="1"/>
</dbReference>
<feature type="region of interest" description="Disordered" evidence="1">
    <location>
        <begin position="12"/>
        <end position="40"/>
    </location>
</feature>
<protein>
    <recommendedName>
        <fullName evidence="2">C2 domain-containing protein</fullName>
    </recommendedName>
</protein>